<dbReference type="InterPro" id="IPR001240">
    <property type="entry name" value="PRAI_dom"/>
</dbReference>
<name>A0ABU0W4P7_9GAMM</name>
<evidence type="ECO:0000256" key="7">
    <source>
        <dbReference type="ARBA" id="ARBA00023141"/>
    </source>
</evidence>
<dbReference type="Gene3D" id="3.20.20.70">
    <property type="entry name" value="Aldolase class I"/>
    <property type="match status" value="1"/>
</dbReference>
<evidence type="ECO:0000313" key="11">
    <source>
        <dbReference type="EMBL" id="MDQ2068924.1"/>
    </source>
</evidence>
<keyword evidence="5 9" id="KW-0028">Amino-acid biosynthesis</keyword>
<dbReference type="CDD" id="cd00405">
    <property type="entry name" value="PRAI"/>
    <property type="match status" value="1"/>
</dbReference>
<evidence type="ECO:0000256" key="3">
    <source>
        <dbReference type="ARBA" id="ARBA00012572"/>
    </source>
</evidence>
<proteinExistence type="inferred from homology"/>
<keyword evidence="7 9" id="KW-0057">Aromatic amino acid biosynthesis</keyword>
<evidence type="ECO:0000259" key="10">
    <source>
        <dbReference type="Pfam" id="PF00697"/>
    </source>
</evidence>
<organism evidence="11 12">
    <name type="scientific">Natronospira bacteriovora</name>
    <dbReference type="NCBI Taxonomy" id="3069753"/>
    <lineage>
        <taxon>Bacteria</taxon>
        <taxon>Pseudomonadati</taxon>
        <taxon>Pseudomonadota</taxon>
        <taxon>Gammaproteobacteria</taxon>
        <taxon>Natronospirales</taxon>
        <taxon>Natronospiraceae</taxon>
        <taxon>Natronospira</taxon>
    </lineage>
</organism>
<protein>
    <recommendedName>
        <fullName evidence="4 9">N-(5'-phosphoribosyl)anthranilate isomerase</fullName>
        <shortName evidence="9">PRAI</shortName>
        <ecNumber evidence="3 9">5.3.1.24</ecNumber>
    </recommendedName>
</protein>
<evidence type="ECO:0000313" key="12">
    <source>
        <dbReference type="Proteomes" id="UP001239019"/>
    </source>
</evidence>
<dbReference type="NCBIfam" id="NF002298">
    <property type="entry name" value="PRK01222.1-4"/>
    <property type="match status" value="1"/>
</dbReference>
<feature type="domain" description="N-(5'phosphoribosyl) anthranilate isomerase (PRAI)" evidence="10">
    <location>
        <begin position="7"/>
        <end position="202"/>
    </location>
</feature>
<evidence type="ECO:0000256" key="5">
    <source>
        <dbReference type="ARBA" id="ARBA00022605"/>
    </source>
</evidence>
<keyword evidence="6 9" id="KW-0822">Tryptophan biosynthesis</keyword>
<dbReference type="GO" id="GO:0004640">
    <property type="term" value="F:phosphoribosylanthranilate isomerase activity"/>
    <property type="evidence" value="ECO:0007669"/>
    <property type="project" value="UniProtKB-EC"/>
</dbReference>
<dbReference type="EMBL" id="JAVDDT010000002">
    <property type="protein sequence ID" value="MDQ2068924.1"/>
    <property type="molecule type" value="Genomic_DNA"/>
</dbReference>
<keyword evidence="12" id="KW-1185">Reference proteome</keyword>
<sequence length="211" mass="23033">MARVPRVKICGITTAQEATLAAEAGADAIGLVFHERSPRHLDPDRAARIIAATPAFVTVVGLFMNPERRQLETLLQILPLELLQFHGRESGAFCRSFGRRYIKAVGMSGNPDMDSIAGEYGDAAALLVDSHAGDRDGGSGETFDWSRWPEVPDRRLILAGGLNPGNVGQAIRELRPWGVDVSSGVESAPGRKDPEKMQQFIQEVHRVRESH</sequence>
<comment type="similarity">
    <text evidence="9">Belongs to the TrpF family.</text>
</comment>
<dbReference type="PANTHER" id="PTHR42894">
    <property type="entry name" value="N-(5'-PHOSPHORIBOSYL)ANTHRANILATE ISOMERASE"/>
    <property type="match status" value="1"/>
</dbReference>
<dbReference type="EC" id="5.3.1.24" evidence="3 9"/>
<dbReference type="HAMAP" id="MF_00135">
    <property type="entry name" value="PRAI"/>
    <property type="match status" value="1"/>
</dbReference>
<dbReference type="SUPFAM" id="SSF51366">
    <property type="entry name" value="Ribulose-phoshate binding barrel"/>
    <property type="match status" value="1"/>
</dbReference>
<evidence type="ECO:0000256" key="8">
    <source>
        <dbReference type="ARBA" id="ARBA00023235"/>
    </source>
</evidence>
<evidence type="ECO:0000256" key="4">
    <source>
        <dbReference type="ARBA" id="ARBA00022272"/>
    </source>
</evidence>
<dbReference type="PANTHER" id="PTHR42894:SF1">
    <property type="entry name" value="N-(5'-PHOSPHORIBOSYL)ANTHRANILATE ISOMERASE"/>
    <property type="match status" value="1"/>
</dbReference>
<dbReference type="InterPro" id="IPR044643">
    <property type="entry name" value="TrpF_fam"/>
</dbReference>
<accession>A0ABU0W4P7</accession>
<comment type="catalytic activity">
    <reaction evidence="1 9">
        <text>N-(5-phospho-beta-D-ribosyl)anthranilate = 1-(2-carboxyphenylamino)-1-deoxy-D-ribulose 5-phosphate</text>
        <dbReference type="Rhea" id="RHEA:21540"/>
        <dbReference type="ChEBI" id="CHEBI:18277"/>
        <dbReference type="ChEBI" id="CHEBI:58613"/>
        <dbReference type="EC" id="5.3.1.24"/>
    </reaction>
</comment>
<keyword evidence="8 9" id="KW-0413">Isomerase</keyword>
<reference evidence="11 12" key="1">
    <citation type="submission" date="2023-08" db="EMBL/GenBank/DDBJ databases">
        <title>Whole-genome sequencing of halo(alkali)philic microorganisms from hypersaline lakes.</title>
        <authorList>
            <person name="Sorokin D.Y."/>
            <person name="Abbas B."/>
            <person name="Merkel A.Y."/>
        </authorList>
    </citation>
    <scope>NUCLEOTIDE SEQUENCE [LARGE SCALE GENOMIC DNA]</scope>
    <source>
        <strain evidence="11 12">AB-CW4</strain>
    </source>
</reference>
<evidence type="ECO:0000256" key="1">
    <source>
        <dbReference type="ARBA" id="ARBA00001164"/>
    </source>
</evidence>
<dbReference type="RefSeq" id="WP_306727421.1">
    <property type="nucleotide sequence ID" value="NZ_JAVDDT010000002.1"/>
</dbReference>
<dbReference type="InterPro" id="IPR011060">
    <property type="entry name" value="RibuloseP-bd_barrel"/>
</dbReference>
<comment type="pathway">
    <text evidence="2 9">Amino-acid biosynthesis; L-tryptophan biosynthesis; L-tryptophan from chorismate: step 3/5.</text>
</comment>
<evidence type="ECO:0000256" key="2">
    <source>
        <dbReference type="ARBA" id="ARBA00004664"/>
    </source>
</evidence>
<evidence type="ECO:0000256" key="9">
    <source>
        <dbReference type="HAMAP-Rule" id="MF_00135"/>
    </source>
</evidence>
<comment type="caution">
    <text evidence="11">The sequence shown here is derived from an EMBL/GenBank/DDBJ whole genome shotgun (WGS) entry which is preliminary data.</text>
</comment>
<dbReference type="Pfam" id="PF00697">
    <property type="entry name" value="PRAI"/>
    <property type="match status" value="1"/>
</dbReference>
<evidence type="ECO:0000256" key="6">
    <source>
        <dbReference type="ARBA" id="ARBA00022822"/>
    </source>
</evidence>
<gene>
    <name evidence="9" type="primary">trpF</name>
    <name evidence="11" type="ORF">RBH19_03425</name>
</gene>
<dbReference type="Proteomes" id="UP001239019">
    <property type="component" value="Unassembled WGS sequence"/>
</dbReference>
<dbReference type="InterPro" id="IPR013785">
    <property type="entry name" value="Aldolase_TIM"/>
</dbReference>